<dbReference type="SUPFAM" id="SSF81296">
    <property type="entry name" value="E set domains"/>
    <property type="match status" value="2"/>
</dbReference>
<organism evidence="5 6">
    <name type="scientific">Streptomyces luteireticuli</name>
    <dbReference type="NCBI Taxonomy" id="173858"/>
    <lineage>
        <taxon>Bacteria</taxon>
        <taxon>Bacillati</taxon>
        <taxon>Actinomycetota</taxon>
        <taxon>Actinomycetes</taxon>
        <taxon>Kitasatosporales</taxon>
        <taxon>Streptomycetaceae</taxon>
        <taxon>Streptomyces</taxon>
    </lineage>
</organism>
<dbReference type="SUPFAM" id="SSF51294">
    <property type="entry name" value="Hedgehog/intein (Hint) domain"/>
    <property type="match status" value="1"/>
</dbReference>
<dbReference type="Gene3D" id="2.170.16.10">
    <property type="entry name" value="Hedgehog/Intein (Hint) domain"/>
    <property type="match status" value="1"/>
</dbReference>
<dbReference type="InterPro" id="IPR006530">
    <property type="entry name" value="YD"/>
</dbReference>
<evidence type="ECO:0000259" key="3">
    <source>
        <dbReference type="SMART" id="SM00306"/>
    </source>
</evidence>
<dbReference type="Gene3D" id="2.60.40.10">
    <property type="entry name" value="Immunoglobulins"/>
    <property type="match status" value="2"/>
</dbReference>
<feature type="region of interest" description="Disordered" evidence="2">
    <location>
        <begin position="45"/>
        <end position="83"/>
    </location>
</feature>
<dbReference type="SMART" id="SM00306">
    <property type="entry name" value="HintN"/>
    <property type="match status" value="1"/>
</dbReference>
<feature type="compositionally biased region" description="Polar residues" evidence="2">
    <location>
        <begin position="72"/>
        <end position="83"/>
    </location>
</feature>
<dbReference type="InterPro" id="IPR031325">
    <property type="entry name" value="RHS_repeat"/>
</dbReference>
<dbReference type="InterPro" id="IPR022385">
    <property type="entry name" value="Rhs_assc_core"/>
</dbReference>
<evidence type="ECO:0000256" key="2">
    <source>
        <dbReference type="SAM" id="MobiDB-lite"/>
    </source>
</evidence>
<feature type="compositionally biased region" description="Polar residues" evidence="2">
    <location>
        <begin position="1892"/>
        <end position="1906"/>
    </location>
</feature>
<dbReference type="Gene3D" id="2.60.120.380">
    <property type="match status" value="1"/>
</dbReference>
<dbReference type="Pfam" id="PF25023">
    <property type="entry name" value="TEN_YD-shell"/>
    <property type="match status" value="1"/>
</dbReference>
<dbReference type="InterPro" id="IPR045351">
    <property type="entry name" value="DUF6531"/>
</dbReference>
<dbReference type="InterPro" id="IPR050708">
    <property type="entry name" value="T6SS_VgrG/RHS"/>
</dbReference>
<proteinExistence type="predicted"/>
<dbReference type="SMART" id="SM00429">
    <property type="entry name" value="IPT"/>
    <property type="match status" value="2"/>
</dbReference>
<dbReference type="InterPro" id="IPR014756">
    <property type="entry name" value="Ig_E-set"/>
</dbReference>
<dbReference type="CDD" id="cd00603">
    <property type="entry name" value="IPT_PCSR"/>
    <property type="match status" value="1"/>
</dbReference>
<gene>
    <name evidence="5" type="ORF">GCM10010357_07170</name>
</gene>
<dbReference type="Pfam" id="PF20148">
    <property type="entry name" value="DUF6531"/>
    <property type="match status" value="1"/>
</dbReference>
<dbReference type="RefSeq" id="WP_344019689.1">
    <property type="nucleotide sequence ID" value="NZ_BAAABX010000007.1"/>
</dbReference>
<protein>
    <recommendedName>
        <fullName evidence="7">Intein C-terminal splicing domain-containing protein</fullName>
    </recommendedName>
</protein>
<dbReference type="Gene3D" id="2.180.10.10">
    <property type="entry name" value="RHS repeat-associated core"/>
    <property type="match status" value="2"/>
</dbReference>
<dbReference type="PRINTS" id="PR00394">
    <property type="entry name" value="RHSPROTEIN"/>
</dbReference>
<dbReference type="InterPro" id="IPR036844">
    <property type="entry name" value="Hint_dom_sf"/>
</dbReference>
<dbReference type="Pfam" id="PF07591">
    <property type="entry name" value="PT-HINT"/>
    <property type="match status" value="1"/>
</dbReference>
<dbReference type="CDD" id="cd00081">
    <property type="entry name" value="Hint"/>
    <property type="match status" value="1"/>
</dbReference>
<evidence type="ECO:0000259" key="4">
    <source>
        <dbReference type="SMART" id="SM00429"/>
    </source>
</evidence>
<dbReference type="NCBIfam" id="TIGR03696">
    <property type="entry name" value="Rhs_assc_core"/>
    <property type="match status" value="1"/>
</dbReference>
<dbReference type="InterPro" id="IPR002909">
    <property type="entry name" value="IPT_dom"/>
</dbReference>
<feature type="domain" description="IPT/TIG" evidence="4">
    <location>
        <begin position="211"/>
        <end position="292"/>
    </location>
</feature>
<dbReference type="PANTHER" id="PTHR32305:SF15">
    <property type="entry name" value="PROTEIN RHSA-RELATED"/>
    <property type="match status" value="1"/>
</dbReference>
<dbReference type="InterPro" id="IPR056823">
    <property type="entry name" value="TEN-like_YD-shell"/>
</dbReference>
<evidence type="ECO:0000313" key="5">
    <source>
        <dbReference type="EMBL" id="GAA0389027.1"/>
    </source>
</evidence>
<dbReference type="PANTHER" id="PTHR32305">
    <property type="match status" value="1"/>
</dbReference>
<name>A0ABN0YAU3_9ACTN</name>
<feature type="region of interest" description="Disordered" evidence="2">
    <location>
        <begin position="1888"/>
        <end position="1909"/>
    </location>
</feature>
<dbReference type="InterPro" id="IPR013783">
    <property type="entry name" value="Ig-like_fold"/>
</dbReference>
<comment type="caution">
    <text evidence="5">The sequence shown here is derived from an EMBL/GenBank/DDBJ whole genome shotgun (WGS) entry which is preliminary data.</text>
</comment>
<dbReference type="InterPro" id="IPR003587">
    <property type="entry name" value="Hint_dom_N"/>
</dbReference>
<feature type="domain" description="IPT/TIG" evidence="4">
    <location>
        <begin position="127"/>
        <end position="208"/>
    </location>
</feature>
<evidence type="ECO:0008006" key="7">
    <source>
        <dbReference type="Google" id="ProtNLM"/>
    </source>
</evidence>
<sequence length="2303" mass="243373">MVRMHGERVLVRVPAWWRLFTVGVVLIAFTMGTAPVDATPRRIPNLPATIDPSTPGQALVLPGPQPSRRGNRTSADNGPGSTTDSAVYAYDAAGRLVGVTDPKGETARYRYDAAGNRLGIDRYGSGTLSVLSVVPTRARAGTKVTVSGTGFASVTADNRVSFAGKDAEVVSASATRLVVTVPSDAPAGKVSVTAGGATAESQESFASAPDVPRITKVEPASGPSGTEVTITGSNFFPEAADNVVRFNGVVARVLRAAEGALIVLVPGAAQSGRVEVETPSGAVTSSGDFTVPLSGDEALYDTTARASADDTDPTPLTVTSSGHQARILFDADRGDSLGFGLTNSTYQKAVGFRLVSPRGEEVGLGTLSGRSTSWHAANLQASGTYQFVLDPRKDNPGTVSVLISKAAGGELKSDGPTVTTQISRFGQGGRWSIEGRAGESLGIGVEAGGADGYLRGDLYRPDGSQGEHLIVSGRGSASLNIPALPQSGTYVLVLDPDNGGTPTLRLTASHSVDAGRLTSDGPSPVLDMSRPGQGGVATFEGKAGESVSLAATGTTANAALDVLQPDGRTAGSFTAMKGRDTDWDSPPLLVSGIYTVRVTPKNTDVGKVTLTLSRPVDLGALPAGGDPVELKVTRAGQNGVASFGGRDGTAPTLSIAGNTFAKSLFVTVLAPSGAKVLNDGLVGAGRPASFSLPKLSEPGNYRVVIAPQFAATGSLKLSVKGATEVRASTGPMVRPMDRAVVGTDTWDPDPASLTGQDWITRRGSVPKAPETLWGEGDRTALTGHVLKLNGLPLAKVNVSVGKVSSLTDEHGRFLLSGIDESATTLVVDGSTANTRDREYGVFHIRVRPKDRKIVELGFPVWMTPLDTAHTVSFAAPAERDVVLKTPKIPGLEVRIPKGSVVRDGTGKPVTRLGITPIPIDRAPYPLPTNRVVPVFFTVQPGGSYVFPKGAQIIYPNYTHEPPGTRVDFMDYDPRGKGWYVYGHGAVTPDGHQVVPDEKTRVWAFHGAMFNISDLIPWDLSRIADVGDWLSGDPVDLGTGLLTDARTDLAVADPLGSAEVNRTYWQGDTRSRAFGVGRDLSYNAFLNSKEQYKEVDLYLPGGQSVHYVRTSSGTGYRDAVFEPSGTPSGFHGTKIYWNNASGWDLRFRDGSTWVFPQYGAVSEVRDRHGNSVHIDRESFNGRKSQVNRIVTPGGRWIELSWDAQHRVREARDNLGRTTGYTYDSAGRLETVTDPAGRTSRYTYDGSSNRIASATDARGITYMANAYDAGGRVKEQTLTEGAKYSFSYTMDGAGRITGTEVERPGGSVRKVAFDAEGFGVSDTVAHGTDLARKTVYERGKNHRIEAVVDPFGRRTELHYDAVGHITSMTEMAGTNKARESGRTDFDGPFDQVSRSTDRLGNVTSFGYDVQGDLRTITDAEGRRTAIDYTPQGQVGKVTDAAGAVSEYSYSHGEQVAVKDAEGRLSRQFKDAAGRPTRLSDAAGAESTVAYDKLNQTVRTTDPLGSSIAFGYDDNGNLTSLTDTRGKTATWTYDDADRQRTATDALGATASFAYDLAGRIKRATARSGKAATVDYDLLGRPKAAAYGVDGGGTAESTATYDYDEQDRLRQITDSASGKQSFAYDDYDRTKGVLGPTGEVTYGYDQADRRIQMTAAGTSTDYGYDKSGVLTSLKSGSDTVSFVLDPVGREKSATLPGGWTRTTDLDGSGIVRAISYARSGSVVGDLNYSRDERGLQVGLSGKLAKVALPAAETGAVFDDANRLTTLGGRSFAYDKDGRLTSDGLRDYTWNARGQLTGLARNGATPSFGYDPLGGRASKQMDGKASKFLTDNGNPLAELDGSGKPSATVTSSGVDQFLTRTEGGRTQVYLTDAMGSVVGLANDDGTIATTYAYDPNGQAQSDGSASSNPYTFTGREDDGTGLLYYRSRYYDPATGRFISQDPIGQAGGPNLYQYALSSPTTYTDPSGNNPMIAGCVVGGLMDGGIDWLGQRLSGRKVSWGQVATSAASGCLTGMFMDGLGAFMGARGGSKAAQCLKNSFTPDTPVLMADGTTKEIADVRVGDRVIATDPETGESGGRAVTALIRGDGEKHLVDLTIAGPGGPDGPKAGHLTATDGHPFWVPDLHRWVPAEKLKPGQWLRTSSGTWVQVAAVSHRAAKSAVNNLTVVGLHTYYVLAGNSPVLVHNCREGFATVYLDRVEGHATVKVEMGDDVLHAEQIGRPGTYAVPAIRTAPHSPTTIKVRIPLPNAGGALAYQEVKLGKNLGRYDLDTRSCVTYCAEVLQAGGVTDLPDMTSSLELTKYLIRRHNTG</sequence>
<evidence type="ECO:0000256" key="1">
    <source>
        <dbReference type="ARBA" id="ARBA00022737"/>
    </source>
</evidence>
<dbReference type="NCBIfam" id="TIGR01643">
    <property type="entry name" value="YD_repeat_2x"/>
    <property type="match status" value="7"/>
</dbReference>
<reference evidence="5 6" key="1">
    <citation type="journal article" date="2019" name="Int. J. Syst. Evol. Microbiol.">
        <title>The Global Catalogue of Microorganisms (GCM) 10K type strain sequencing project: providing services to taxonomists for standard genome sequencing and annotation.</title>
        <authorList>
            <consortium name="The Broad Institute Genomics Platform"/>
            <consortium name="The Broad Institute Genome Sequencing Center for Infectious Disease"/>
            <person name="Wu L."/>
            <person name="Ma J."/>
        </authorList>
    </citation>
    <scope>NUCLEOTIDE SEQUENCE [LARGE SCALE GENOMIC DNA]</scope>
    <source>
        <strain evidence="5 6">JCM 4788</strain>
    </source>
</reference>
<accession>A0ABN0YAU3</accession>
<dbReference type="EMBL" id="BAAABX010000007">
    <property type="protein sequence ID" value="GAA0389027.1"/>
    <property type="molecule type" value="Genomic_DNA"/>
</dbReference>
<evidence type="ECO:0000313" key="6">
    <source>
        <dbReference type="Proteomes" id="UP001500879"/>
    </source>
</evidence>
<keyword evidence="6" id="KW-1185">Reference proteome</keyword>
<feature type="domain" description="Hint" evidence="3">
    <location>
        <begin position="2031"/>
        <end position="2137"/>
    </location>
</feature>
<dbReference type="Pfam" id="PF01833">
    <property type="entry name" value="TIG"/>
    <property type="match status" value="2"/>
</dbReference>
<dbReference type="Pfam" id="PF05593">
    <property type="entry name" value="RHS_repeat"/>
    <property type="match status" value="4"/>
</dbReference>
<keyword evidence="1" id="KW-0677">Repeat</keyword>
<dbReference type="Proteomes" id="UP001500879">
    <property type="component" value="Unassembled WGS sequence"/>
</dbReference>